<dbReference type="InterPro" id="IPR006684">
    <property type="entry name" value="YbgC/YbaW"/>
</dbReference>
<dbReference type="CDD" id="cd00586">
    <property type="entry name" value="4HBT"/>
    <property type="match status" value="1"/>
</dbReference>
<dbReference type="Proteomes" id="UP000464495">
    <property type="component" value="Chromosome"/>
</dbReference>
<dbReference type="EMBL" id="CP046620">
    <property type="protein sequence ID" value="QHQ37210.1"/>
    <property type="molecule type" value="Genomic_DNA"/>
</dbReference>
<gene>
    <name evidence="4" type="primary">ybgC</name>
    <name evidence="4" type="ORF">GO499_19480</name>
</gene>
<dbReference type="Pfam" id="PF03061">
    <property type="entry name" value="4HBT"/>
    <property type="match status" value="1"/>
</dbReference>
<proteinExistence type="inferred from homology"/>
<dbReference type="PIRSF" id="PIRSF003230">
    <property type="entry name" value="YbgC"/>
    <property type="match status" value="1"/>
</dbReference>
<dbReference type="SUPFAM" id="SSF54637">
    <property type="entry name" value="Thioesterase/thiol ester dehydrase-isomerase"/>
    <property type="match status" value="1"/>
</dbReference>
<accession>A0A6P1T695</accession>
<evidence type="ECO:0000256" key="1">
    <source>
        <dbReference type="ARBA" id="ARBA00005953"/>
    </source>
</evidence>
<dbReference type="GO" id="GO:0047617">
    <property type="term" value="F:fatty acyl-CoA hydrolase activity"/>
    <property type="evidence" value="ECO:0007669"/>
    <property type="project" value="TreeGrafter"/>
</dbReference>
<dbReference type="InterPro" id="IPR014166">
    <property type="entry name" value="Tol-Pal_acyl-CoA_thioesterase"/>
</dbReference>
<sequence>MTHRMSLRVYYEDTDMAGIVYYANYLKFLERGRSDAVREVGCDQLDMRDRLGIVFVVRRVEIDYLAPARMDDVLVVETVTSKLGGATMVMDQRVLRGETVLVAASVKVAIMSLGGRPARLPAEIRQQLATLME</sequence>
<keyword evidence="2" id="KW-0378">Hydrolase</keyword>
<evidence type="ECO:0000313" key="4">
    <source>
        <dbReference type="EMBL" id="QHQ37210.1"/>
    </source>
</evidence>
<dbReference type="NCBIfam" id="TIGR02799">
    <property type="entry name" value="thio_ybgC"/>
    <property type="match status" value="1"/>
</dbReference>
<evidence type="ECO:0000259" key="3">
    <source>
        <dbReference type="Pfam" id="PF03061"/>
    </source>
</evidence>
<feature type="domain" description="Thioesterase" evidence="3">
    <location>
        <begin position="18"/>
        <end position="102"/>
    </location>
</feature>
<name>A0A6P1T695_9RHOB</name>
<dbReference type="NCBIfam" id="TIGR00051">
    <property type="entry name" value="YbgC/FadM family acyl-CoA thioesterase"/>
    <property type="match status" value="1"/>
</dbReference>
<comment type="similarity">
    <text evidence="1">Belongs to the 4-hydroxybenzoyl-CoA thioesterase family.</text>
</comment>
<dbReference type="InterPro" id="IPR029069">
    <property type="entry name" value="HotDog_dom_sf"/>
</dbReference>
<evidence type="ECO:0000313" key="5">
    <source>
        <dbReference type="Proteomes" id="UP000464495"/>
    </source>
</evidence>
<dbReference type="Gene3D" id="3.10.129.10">
    <property type="entry name" value="Hotdog Thioesterase"/>
    <property type="match status" value="1"/>
</dbReference>
<dbReference type="PANTHER" id="PTHR31793">
    <property type="entry name" value="4-HYDROXYBENZOYL-COA THIOESTERASE FAMILY MEMBER"/>
    <property type="match status" value="1"/>
</dbReference>
<organism evidence="4 5">
    <name type="scientific">Algicella marina</name>
    <dbReference type="NCBI Taxonomy" id="2683284"/>
    <lineage>
        <taxon>Bacteria</taxon>
        <taxon>Pseudomonadati</taxon>
        <taxon>Pseudomonadota</taxon>
        <taxon>Alphaproteobacteria</taxon>
        <taxon>Rhodobacterales</taxon>
        <taxon>Paracoccaceae</taxon>
        <taxon>Algicella</taxon>
    </lineage>
</organism>
<dbReference type="KEGG" id="amaq:GO499_19480"/>
<dbReference type="RefSeq" id="WP_161863752.1">
    <property type="nucleotide sequence ID" value="NZ_CP046620.1"/>
</dbReference>
<evidence type="ECO:0000256" key="2">
    <source>
        <dbReference type="ARBA" id="ARBA00022801"/>
    </source>
</evidence>
<reference evidence="4 5" key="1">
    <citation type="submission" date="2019-12" db="EMBL/GenBank/DDBJ databases">
        <title>Complete genome sequence of Algicella marina strain 9Alg 56(T) isolated from the red alga Tichocarpus crinitus.</title>
        <authorList>
            <person name="Kim S.-G."/>
            <person name="Nedashkovskaya O.I."/>
        </authorList>
    </citation>
    <scope>NUCLEOTIDE SEQUENCE [LARGE SCALE GENOMIC DNA]</scope>
    <source>
        <strain evidence="4 5">9Alg 56</strain>
    </source>
</reference>
<dbReference type="InterPro" id="IPR050563">
    <property type="entry name" value="4-hydroxybenzoyl-CoA_TE"/>
</dbReference>
<dbReference type="AlphaFoldDB" id="A0A6P1T695"/>
<dbReference type="FunFam" id="3.10.129.10:FF:000004">
    <property type="entry name" value="Tol-pal system-associated acyl-CoA thioesterase"/>
    <property type="match status" value="1"/>
</dbReference>
<dbReference type="PANTHER" id="PTHR31793:SF37">
    <property type="entry name" value="ACYL-COA THIOESTER HYDROLASE YBGC"/>
    <property type="match status" value="1"/>
</dbReference>
<keyword evidence="5" id="KW-1185">Reference proteome</keyword>
<dbReference type="InterPro" id="IPR006683">
    <property type="entry name" value="Thioestr_dom"/>
</dbReference>
<protein>
    <submittedName>
        <fullName evidence="4">Tol-pal system-associated acyl-CoA thioesterase</fullName>
    </submittedName>
</protein>